<comment type="subcellular location">
    <subcellularLocation>
        <location evidence="1">Membrane</location>
    </subcellularLocation>
</comment>
<dbReference type="Gene3D" id="2.60.40.420">
    <property type="entry name" value="Cupredoxins - blue copper proteins"/>
    <property type="match status" value="1"/>
</dbReference>
<keyword evidence="6" id="KW-0472">Membrane</keyword>
<dbReference type="AlphaFoldDB" id="A0ABD5S6C1"/>
<comment type="cofactor">
    <cofactor evidence="7">
        <name>Cu(2+)</name>
        <dbReference type="ChEBI" id="CHEBI:29036"/>
    </cofactor>
    <text evidence="7">The crystal structure with reduced Cu(1+) has also been determined.</text>
</comment>
<sequence length="148" mass="15511">MGYLDTDAAPAAESFDLEVTVDASYEGGDVSAAIDDFLADARLYDGTIEDHTGEDEVVVDVGAGDGLAFDPPAIRIDAGATVRWEWTGEGGAHNVVSTEDSSSDFDSGDTVDDPGEVFEQSFDDDGIQLYVCTPHRGAGMLGAIEVVE</sequence>
<reference evidence="9 10" key="1">
    <citation type="journal article" date="2019" name="Int. J. Syst. Evol. Microbiol.">
        <title>The Global Catalogue of Microorganisms (GCM) 10K type strain sequencing project: providing services to taxonomists for standard genome sequencing and annotation.</title>
        <authorList>
            <consortium name="The Broad Institute Genomics Platform"/>
            <consortium name="The Broad Institute Genome Sequencing Center for Infectious Disease"/>
            <person name="Wu L."/>
            <person name="Ma J."/>
        </authorList>
    </citation>
    <scope>NUCLEOTIDE SEQUENCE [LARGE SCALE GENOMIC DNA]</scope>
    <source>
        <strain evidence="9 10">CGMCC 1.3239</strain>
    </source>
</reference>
<evidence type="ECO:0000259" key="8">
    <source>
        <dbReference type="Pfam" id="PF00127"/>
    </source>
</evidence>
<keyword evidence="10" id="KW-1185">Reference proteome</keyword>
<evidence type="ECO:0000256" key="4">
    <source>
        <dbReference type="ARBA" id="ARBA00022982"/>
    </source>
</evidence>
<evidence type="ECO:0000256" key="7">
    <source>
        <dbReference type="PIRSR" id="PIRSR602387-1"/>
    </source>
</evidence>
<proteinExistence type="predicted"/>
<dbReference type="PANTHER" id="PTHR34192:SF10">
    <property type="entry name" value="PLASTOCYANIN MAJOR ISOFORM, CHLOROPLASTIC-RELATED"/>
    <property type="match status" value="1"/>
</dbReference>
<dbReference type="SUPFAM" id="SSF49503">
    <property type="entry name" value="Cupredoxins"/>
    <property type="match status" value="1"/>
</dbReference>
<keyword evidence="2" id="KW-0813">Transport</keyword>
<feature type="domain" description="Blue (type 1) copper" evidence="8">
    <location>
        <begin position="57"/>
        <end position="146"/>
    </location>
</feature>
<keyword evidence="3 7" id="KW-0479">Metal-binding</keyword>
<dbReference type="Proteomes" id="UP001596442">
    <property type="component" value="Unassembled WGS sequence"/>
</dbReference>
<evidence type="ECO:0000313" key="9">
    <source>
        <dbReference type="EMBL" id="MFC6752089.1"/>
    </source>
</evidence>
<evidence type="ECO:0000313" key="10">
    <source>
        <dbReference type="Proteomes" id="UP001596442"/>
    </source>
</evidence>
<evidence type="ECO:0000256" key="6">
    <source>
        <dbReference type="ARBA" id="ARBA00023136"/>
    </source>
</evidence>
<dbReference type="InterPro" id="IPR017533">
    <property type="entry name" value="Halocyanin"/>
</dbReference>
<evidence type="ECO:0000256" key="3">
    <source>
        <dbReference type="ARBA" id="ARBA00022723"/>
    </source>
</evidence>
<organism evidence="9 10">
    <name type="scientific">Halorubrum tibetense</name>
    <dbReference type="NCBI Taxonomy" id="175631"/>
    <lineage>
        <taxon>Archaea</taxon>
        <taxon>Methanobacteriati</taxon>
        <taxon>Methanobacteriota</taxon>
        <taxon>Stenosarchaea group</taxon>
        <taxon>Halobacteria</taxon>
        <taxon>Halobacteriales</taxon>
        <taxon>Haloferacaceae</taxon>
        <taxon>Halorubrum</taxon>
    </lineage>
</organism>
<evidence type="ECO:0000256" key="2">
    <source>
        <dbReference type="ARBA" id="ARBA00022448"/>
    </source>
</evidence>
<accession>A0ABD5S6C1</accession>
<protein>
    <submittedName>
        <fullName evidence="9">Halocyanin domain-containing protein</fullName>
    </submittedName>
</protein>
<dbReference type="CDD" id="cd04220">
    <property type="entry name" value="Halocyanin"/>
    <property type="match status" value="1"/>
</dbReference>
<dbReference type="RefSeq" id="WP_379778446.1">
    <property type="nucleotide sequence ID" value="NZ_JBHSWW010000006.1"/>
</dbReference>
<feature type="binding site" evidence="7">
    <location>
        <position position="132"/>
    </location>
    <ligand>
        <name>Cu cation</name>
        <dbReference type="ChEBI" id="CHEBI:23378"/>
    </ligand>
</feature>
<comment type="caution">
    <text evidence="9">The sequence shown here is derived from an EMBL/GenBank/DDBJ whole genome shotgun (WGS) entry which is preliminary data.</text>
</comment>
<dbReference type="PANTHER" id="PTHR34192">
    <property type="entry name" value="PLASTOCYANIN MAJOR ISOFORM, CHLOROPLASTIC-RELATED"/>
    <property type="match status" value="1"/>
</dbReference>
<keyword evidence="5 7" id="KW-0186">Copper</keyword>
<feature type="binding site" evidence="7">
    <location>
        <position position="93"/>
    </location>
    <ligand>
        <name>Cu cation</name>
        <dbReference type="ChEBI" id="CHEBI:23378"/>
    </ligand>
</feature>
<name>A0ABD5S6C1_9EURY</name>
<dbReference type="GO" id="GO:0046872">
    <property type="term" value="F:metal ion binding"/>
    <property type="evidence" value="ECO:0007669"/>
    <property type="project" value="UniProtKB-KW"/>
</dbReference>
<dbReference type="PRINTS" id="PR00157">
    <property type="entry name" value="PLASTOCYANIN"/>
</dbReference>
<feature type="binding site" evidence="7">
    <location>
        <position position="135"/>
    </location>
    <ligand>
        <name>Cu cation</name>
        <dbReference type="ChEBI" id="CHEBI:23378"/>
    </ligand>
</feature>
<dbReference type="InterPro" id="IPR000923">
    <property type="entry name" value="BlueCu_1"/>
</dbReference>
<dbReference type="InterPro" id="IPR002387">
    <property type="entry name" value="Plastocyanin"/>
</dbReference>
<dbReference type="InterPro" id="IPR008972">
    <property type="entry name" value="Cupredoxin"/>
</dbReference>
<dbReference type="GO" id="GO:0016020">
    <property type="term" value="C:membrane"/>
    <property type="evidence" value="ECO:0007669"/>
    <property type="project" value="UniProtKB-SubCell"/>
</dbReference>
<dbReference type="EMBL" id="JBHSWW010000006">
    <property type="protein sequence ID" value="MFC6752089.1"/>
    <property type="molecule type" value="Genomic_DNA"/>
</dbReference>
<dbReference type="Pfam" id="PF00127">
    <property type="entry name" value="Copper-bind"/>
    <property type="match status" value="1"/>
</dbReference>
<dbReference type="NCBIfam" id="TIGR03102">
    <property type="entry name" value="halo_cynanin"/>
    <property type="match status" value="1"/>
</dbReference>
<evidence type="ECO:0000256" key="1">
    <source>
        <dbReference type="ARBA" id="ARBA00004370"/>
    </source>
</evidence>
<gene>
    <name evidence="9" type="ORF">ACFQEU_01185</name>
</gene>
<keyword evidence="4" id="KW-0249">Electron transport</keyword>
<evidence type="ECO:0000256" key="5">
    <source>
        <dbReference type="ARBA" id="ARBA00023008"/>
    </source>
</evidence>
<feature type="binding site" evidence="7">
    <location>
        <position position="140"/>
    </location>
    <ligand>
        <name>Cu cation</name>
        <dbReference type="ChEBI" id="CHEBI:23378"/>
    </ligand>
</feature>